<gene>
    <name evidence="4" type="ORF">POTOM_004945</name>
</gene>
<proteinExistence type="inferred from homology"/>
<comment type="caution">
    <text evidence="4">The sequence shown here is derived from an EMBL/GenBank/DDBJ whole genome shotgun (WGS) entry which is preliminary data.</text>
</comment>
<comment type="similarity">
    <text evidence="1">Belongs to the PPR family. P subfamily.</text>
</comment>
<keyword evidence="2" id="KW-0677">Repeat</keyword>
<protein>
    <recommendedName>
        <fullName evidence="6">Pentatricopeptide repeat-containing protein</fullName>
    </recommendedName>
</protein>
<dbReference type="InterPro" id="IPR002885">
    <property type="entry name" value="PPR_rpt"/>
</dbReference>
<dbReference type="OrthoDB" id="185373at2759"/>
<feature type="repeat" description="PPR" evidence="3">
    <location>
        <begin position="63"/>
        <end position="97"/>
    </location>
</feature>
<evidence type="ECO:0000256" key="3">
    <source>
        <dbReference type="PROSITE-ProRule" id="PRU00708"/>
    </source>
</evidence>
<dbReference type="PANTHER" id="PTHR47941">
    <property type="entry name" value="PENTATRICOPEPTIDE REPEAT-CONTAINING PROTEIN 3, MITOCHONDRIAL"/>
    <property type="match status" value="1"/>
</dbReference>
<dbReference type="PROSITE" id="PS51375">
    <property type="entry name" value="PPR"/>
    <property type="match status" value="2"/>
</dbReference>
<dbReference type="Proteomes" id="UP000886885">
    <property type="component" value="Chromosome 1D"/>
</dbReference>
<evidence type="ECO:0000256" key="2">
    <source>
        <dbReference type="ARBA" id="ARBA00022737"/>
    </source>
</evidence>
<sequence>MLYGKAGVIEHAIDTFHDMHLRGCKRTVKSFNAALKVLTGTRDLATIETFVNEAPKKFDIEFDIVSVNIIVKASCERGVLDKSYLLMVEMEKSGVTPDVITYTTLISAYYKKNKAEIGKGLWNLMKIGIVPDEVTYNLVLKGFFLAGNLEMAKLVYFSLRGKGHKFNAKVYQTMVHYLCKGGEFDLAYTMCRDCMRTNWFLNVDTIHTLLEGLKKNGQLNKAKVILTLAQRRVPPFPSSHLSSLQSCIV</sequence>
<organism evidence="4 5">
    <name type="scientific">Populus tomentosa</name>
    <name type="common">Chinese white poplar</name>
    <dbReference type="NCBI Taxonomy" id="118781"/>
    <lineage>
        <taxon>Eukaryota</taxon>
        <taxon>Viridiplantae</taxon>
        <taxon>Streptophyta</taxon>
        <taxon>Embryophyta</taxon>
        <taxon>Tracheophyta</taxon>
        <taxon>Spermatophyta</taxon>
        <taxon>Magnoliopsida</taxon>
        <taxon>eudicotyledons</taxon>
        <taxon>Gunneridae</taxon>
        <taxon>Pentapetalae</taxon>
        <taxon>rosids</taxon>
        <taxon>fabids</taxon>
        <taxon>Malpighiales</taxon>
        <taxon>Salicaceae</taxon>
        <taxon>Saliceae</taxon>
        <taxon>Populus</taxon>
    </lineage>
</organism>
<accession>A0A8X8ALK4</accession>
<dbReference type="EMBL" id="JAAWWB010000002">
    <property type="protein sequence ID" value="KAG6788867.1"/>
    <property type="molecule type" value="Genomic_DNA"/>
</dbReference>
<evidence type="ECO:0000313" key="4">
    <source>
        <dbReference type="EMBL" id="KAG6788867.1"/>
    </source>
</evidence>
<dbReference type="AlphaFoldDB" id="A0A8X8ALK4"/>
<evidence type="ECO:0000256" key="1">
    <source>
        <dbReference type="ARBA" id="ARBA00007626"/>
    </source>
</evidence>
<dbReference type="Pfam" id="PF13041">
    <property type="entry name" value="PPR_2"/>
    <property type="match status" value="1"/>
</dbReference>
<dbReference type="Pfam" id="PF01535">
    <property type="entry name" value="PPR"/>
    <property type="match status" value="2"/>
</dbReference>
<feature type="repeat" description="PPR" evidence="3">
    <location>
        <begin position="132"/>
        <end position="166"/>
    </location>
</feature>
<evidence type="ECO:0000313" key="5">
    <source>
        <dbReference type="Proteomes" id="UP000886885"/>
    </source>
</evidence>
<keyword evidence="5" id="KW-1185">Reference proteome</keyword>
<reference evidence="4" key="1">
    <citation type="journal article" date="2020" name="bioRxiv">
        <title>Hybrid origin of Populus tomentosa Carr. identified through genome sequencing and phylogenomic analysis.</title>
        <authorList>
            <person name="An X."/>
            <person name="Gao K."/>
            <person name="Chen Z."/>
            <person name="Li J."/>
            <person name="Yang X."/>
            <person name="Yang X."/>
            <person name="Zhou J."/>
            <person name="Guo T."/>
            <person name="Zhao T."/>
            <person name="Huang S."/>
            <person name="Miao D."/>
            <person name="Khan W.U."/>
            <person name="Rao P."/>
            <person name="Ye M."/>
            <person name="Lei B."/>
            <person name="Liao W."/>
            <person name="Wang J."/>
            <person name="Ji L."/>
            <person name="Li Y."/>
            <person name="Guo B."/>
            <person name="Mustafa N.S."/>
            <person name="Li S."/>
            <person name="Yun Q."/>
            <person name="Keller S.R."/>
            <person name="Mao J."/>
            <person name="Zhang R."/>
            <person name="Strauss S.H."/>
        </authorList>
    </citation>
    <scope>NUCLEOTIDE SEQUENCE</scope>
    <source>
        <strain evidence="4">GM15</strain>
        <tissue evidence="4">Leaf</tissue>
    </source>
</reference>
<name>A0A8X8ALK4_POPTO</name>
<dbReference type="NCBIfam" id="TIGR00756">
    <property type="entry name" value="PPR"/>
    <property type="match status" value="3"/>
</dbReference>
<evidence type="ECO:0008006" key="6">
    <source>
        <dbReference type="Google" id="ProtNLM"/>
    </source>
</evidence>